<proteinExistence type="predicted"/>
<protein>
    <submittedName>
        <fullName evidence="1">Uncharacterized protein</fullName>
    </submittedName>
</protein>
<evidence type="ECO:0000313" key="1">
    <source>
        <dbReference type="EMBL" id="KAJ0205679.1"/>
    </source>
</evidence>
<organism evidence="1 2">
    <name type="scientific">Lactuca sativa</name>
    <name type="common">Garden lettuce</name>
    <dbReference type="NCBI Taxonomy" id="4236"/>
    <lineage>
        <taxon>Eukaryota</taxon>
        <taxon>Viridiplantae</taxon>
        <taxon>Streptophyta</taxon>
        <taxon>Embryophyta</taxon>
        <taxon>Tracheophyta</taxon>
        <taxon>Spermatophyta</taxon>
        <taxon>Magnoliopsida</taxon>
        <taxon>eudicotyledons</taxon>
        <taxon>Gunneridae</taxon>
        <taxon>Pentapetalae</taxon>
        <taxon>asterids</taxon>
        <taxon>campanulids</taxon>
        <taxon>Asterales</taxon>
        <taxon>Asteraceae</taxon>
        <taxon>Cichorioideae</taxon>
        <taxon>Cichorieae</taxon>
        <taxon>Lactucinae</taxon>
        <taxon>Lactuca</taxon>
    </lineage>
</organism>
<dbReference type="AlphaFoldDB" id="A0A9R1VHZ6"/>
<accession>A0A9R1VHZ6</accession>
<evidence type="ECO:0000313" key="2">
    <source>
        <dbReference type="Proteomes" id="UP000235145"/>
    </source>
</evidence>
<reference evidence="1 2" key="1">
    <citation type="journal article" date="2017" name="Nat. Commun.">
        <title>Genome assembly with in vitro proximity ligation data and whole-genome triplication in lettuce.</title>
        <authorList>
            <person name="Reyes-Chin-Wo S."/>
            <person name="Wang Z."/>
            <person name="Yang X."/>
            <person name="Kozik A."/>
            <person name="Arikit S."/>
            <person name="Song C."/>
            <person name="Xia L."/>
            <person name="Froenicke L."/>
            <person name="Lavelle D.O."/>
            <person name="Truco M.J."/>
            <person name="Xia R."/>
            <person name="Zhu S."/>
            <person name="Xu C."/>
            <person name="Xu H."/>
            <person name="Xu X."/>
            <person name="Cox K."/>
            <person name="Korf I."/>
            <person name="Meyers B.C."/>
            <person name="Michelmore R.W."/>
        </authorList>
    </citation>
    <scope>NUCLEOTIDE SEQUENCE [LARGE SCALE GENOMIC DNA]</scope>
    <source>
        <strain evidence="2">cv. Salinas</strain>
        <tissue evidence="1">Seedlings</tissue>
    </source>
</reference>
<dbReference type="EMBL" id="NBSK02000005">
    <property type="protein sequence ID" value="KAJ0205679.1"/>
    <property type="molecule type" value="Genomic_DNA"/>
</dbReference>
<gene>
    <name evidence="1" type="ORF">LSAT_V11C500293270</name>
</gene>
<keyword evidence="2" id="KW-1185">Reference proteome</keyword>
<comment type="caution">
    <text evidence="1">The sequence shown here is derived from an EMBL/GenBank/DDBJ whole genome shotgun (WGS) entry which is preliminary data.</text>
</comment>
<dbReference type="Proteomes" id="UP000235145">
    <property type="component" value="Unassembled WGS sequence"/>
</dbReference>
<name>A0A9R1VHZ6_LACSA</name>
<sequence>MLSYGFDKLSLKHPLVVEEELTVVLNLFFRWSNILDYEGLVIDPNALKKRIFYGKVEYSFRKERGGIFSQLKHQKNQWQYFSPEKAKRFTKFGERKGLIKKDVDSDLLSLTLMERSTPKYNCDRKRHALSKGDVAVSHENLIASVAVGSLEINFYPFDVFGNFYWDLIHTVQHMQRGGILSQLKHQST</sequence>